<evidence type="ECO:0000256" key="1">
    <source>
        <dbReference type="ARBA" id="ARBA00004193"/>
    </source>
</evidence>
<feature type="chain" id="PRO_5047205027" evidence="6">
    <location>
        <begin position="21"/>
        <end position="555"/>
    </location>
</feature>
<accession>A0ABQ6RBP5</accession>
<dbReference type="InterPro" id="IPR030678">
    <property type="entry name" value="Peptide/Ni-bd"/>
</dbReference>
<keyword evidence="9" id="KW-1185">Reference proteome</keyword>
<comment type="caution">
    <text evidence="8">The sequence shown here is derived from an EMBL/GenBank/DDBJ whole genome shotgun (WGS) entry which is preliminary data.</text>
</comment>
<dbReference type="SUPFAM" id="SSF53850">
    <property type="entry name" value="Periplasmic binding protein-like II"/>
    <property type="match status" value="1"/>
</dbReference>
<keyword evidence="3" id="KW-0813">Transport</keyword>
<evidence type="ECO:0000259" key="7">
    <source>
        <dbReference type="Pfam" id="PF00496"/>
    </source>
</evidence>
<organism evidence="8 9">
    <name type="scientific">Macrococcus equipercicus</name>
    <dbReference type="NCBI Taxonomy" id="69967"/>
    <lineage>
        <taxon>Bacteria</taxon>
        <taxon>Bacillati</taxon>
        <taxon>Bacillota</taxon>
        <taxon>Bacilli</taxon>
        <taxon>Bacillales</taxon>
        <taxon>Staphylococcaceae</taxon>
        <taxon>Macrococcus</taxon>
    </lineage>
</organism>
<dbReference type="RefSeq" id="WP_149458140.1">
    <property type="nucleotide sequence ID" value="NZ_SCWC02000001.1"/>
</dbReference>
<evidence type="ECO:0000256" key="6">
    <source>
        <dbReference type="SAM" id="SignalP"/>
    </source>
</evidence>
<feature type="domain" description="Solute-binding protein family 5" evidence="7">
    <location>
        <begin position="89"/>
        <end position="470"/>
    </location>
</feature>
<sequence length="555" mass="62282">MKKKSTLFLASLIAVSGFTAACSSSGNDKDSKSGSGTASKSGGNEQVLHLLSSSDIPSMDSALATDQVSFDVFNQTLEGLYTLDKNDKAVPGVAEGEPQKSADGKTWTIKLRKDAKWSNGDPVTANDFVYSWRRTLDPKTGAEYAYIMYDLKNATAINEGKLKPEELGVKAVDDHTLQIQLEKAVPYFQELLAFGTFMPQNQKFVEAKGDKYGTTAENTLSNGPFVLDKWETEKEFVLKKNDKYWDKDKVKLKEVNYQIIKDTNTALNLYTTGKVDSVGLTAENVDKYKKDSDFQTELDASTYFIRINEKKNKDLANKNLRLAIAKSINKEKLVDTLLNNGSVAVDTLMPKDFVKGPDGKDYIDGVKSPLNYDKEEAKKYLDKAKAELGKDKFEFEYLTYDADTSKKAAEYVKEQIESHLPGVTLKIKQQPFKQKLALESKDDYELSFAGWGPDYPDPMTFLDMFVTDGTHNQTGWSNKEYDKMLADAKGPLLQKIDERWKTLQDAENLFLKDAVVVPMYQAGVSRLRQEYVKNFVTHKFAGDSTLKEAYIEGKK</sequence>
<dbReference type="Gene3D" id="3.10.105.10">
    <property type="entry name" value="Dipeptide-binding Protein, Domain 3"/>
    <property type="match status" value="1"/>
</dbReference>
<dbReference type="Proteomes" id="UP000295735">
    <property type="component" value="Unassembled WGS sequence"/>
</dbReference>
<dbReference type="PANTHER" id="PTHR30290:SF10">
    <property type="entry name" value="PERIPLASMIC OLIGOPEPTIDE-BINDING PROTEIN-RELATED"/>
    <property type="match status" value="1"/>
</dbReference>
<reference evidence="8 9" key="1">
    <citation type="submission" date="2019-09" db="EMBL/GenBank/DDBJ databases">
        <authorList>
            <person name="Mazhar S."/>
            <person name="Altermann E."/>
            <person name="Hill C."/>
            <person name="Mcauliffe O."/>
        </authorList>
    </citation>
    <scope>NUCLEOTIDE SEQUENCE [LARGE SCALE GENOMIC DNA]</scope>
    <source>
        <strain evidence="8 9">ATCC 51831</strain>
    </source>
</reference>
<dbReference type="InterPro" id="IPR023765">
    <property type="entry name" value="SBP_5_CS"/>
</dbReference>
<comment type="subcellular location">
    <subcellularLocation>
        <location evidence="1">Cell membrane</location>
        <topology evidence="1">Lipid-anchor</topology>
    </subcellularLocation>
</comment>
<comment type="similarity">
    <text evidence="2">Belongs to the bacterial solute-binding protein 5 family.</text>
</comment>
<feature type="signal peptide" evidence="6">
    <location>
        <begin position="1"/>
        <end position="20"/>
    </location>
</feature>
<dbReference type="Pfam" id="PF00496">
    <property type="entry name" value="SBP_bac_5"/>
    <property type="match status" value="1"/>
</dbReference>
<dbReference type="PROSITE" id="PS01040">
    <property type="entry name" value="SBP_BACTERIAL_5"/>
    <property type="match status" value="1"/>
</dbReference>
<dbReference type="InterPro" id="IPR000914">
    <property type="entry name" value="SBP_5_dom"/>
</dbReference>
<evidence type="ECO:0000313" key="8">
    <source>
        <dbReference type="EMBL" id="KAA1042589.1"/>
    </source>
</evidence>
<evidence type="ECO:0000256" key="3">
    <source>
        <dbReference type="ARBA" id="ARBA00022448"/>
    </source>
</evidence>
<feature type="compositionally biased region" description="Low complexity" evidence="5">
    <location>
        <begin position="33"/>
        <end position="43"/>
    </location>
</feature>
<evidence type="ECO:0000313" key="9">
    <source>
        <dbReference type="Proteomes" id="UP000295735"/>
    </source>
</evidence>
<dbReference type="PIRSF" id="PIRSF002741">
    <property type="entry name" value="MppA"/>
    <property type="match status" value="1"/>
</dbReference>
<feature type="region of interest" description="Disordered" evidence="5">
    <location>
        <begin position="22"/>
        <end position="43"/>
    </location>
</feature>
<gene>
    <name evidence="8" type="ORF">ERX35_001530</name>
</gene>
<evidence type="ECO:0000256" key="5">
    <source>
        <dbReference type="SAM" id="MobiDB-lite"/>
    </source>
</evidence>
<proteinExistence type="inferred from homology"/>
<evidence type="ECO:0000256" key="2">
    <source>
        <dbReference type="ARBA" id="ARBA00005695"/>
    </source>
</evidence>
<dbReference type="PANTHER" id="PTHR30290">
    <property type="entry name" value="PERIPLASMIC BINDING COMPONENT OF ABC TRANSPORTER"/>
    <property type="match status" value="1"/>
</dbReference>
<dbReference type="EMBL" id="SCWC02000001">
    <property type="protein sequence ID" value="KAA1042589.1"/>
    <property type="molecule type" value="Genomic_DNA"/>
</dbReference>
<dbReference type="PROSITE" id="PS51257">
    <property type="entry name" value="PROKAR_LIPOPROTEIN"/>
    <property type="match status" value="1"/>
</dbReference>
<name>A0ABQ6RBP5_9STAP</name>
<keyword evidence="4 6" id="KW-0732">Signal</keyword>
<dbReference type="CDD" id="cd08504">
    <property type="entry name" value="PBP2_OppA"/>
    <property type="match status" value="1"/>
</dbReference>
<dbReference type="Gene3D" id="3.90.76.10">
    <property type="entry name" value="Dipeptide-binding Protein, Domain 1"/>
    <property type="match status" value="1"/>
</dbReference>
<protein>
    <submittedName>
        <fullName evidence="8">Peptide ABC transporter substrate-binding protein</fullName>
    </submittedName>
</protein>
<dbReference type="Gene3D" id="3.40.190.10">
    <property type="entry name" value="Periplasmic binding protein-like II"/>
    <property type="match status" value="1"/>
</dbReference>
<dbReference type="InterPro" id="IPR039424">
    <property type="entry name" value="SBP_5"/>
</dbReference>
<evidence type="ECO:0000256" key="4">
    <source>
        <dbReference type="ARBA" id="ARBA00022729"/>
    </source>
</evidence>